<dbReference type="eggNOG" id="COG3555">
    <property type="taxonomic scope" value="Bacteria"/>
</dbReference>
<dbReference type="InterPro" id="IPR019734">
    <property type="entry name" value="TPR_rpt"/>
</dbReference>
<evidence type="ECO:0000256" key="1">
    <source>
        <dbReference type="ARBA" id="ARBA00007730"/>
    </source>
</evidence>
<dbReference type="Proteomes" id="UP000018851">
    <property type="component" value="Chromosome"/>
</dbReference>
<dbReference type="PATRIC" id="fig|1123269.5.peg.5176"/>
<dbReference type="PANTHER" id="PTHR46332">
    <property type="entry name" value="ASPARTATE BETA-HYDROXYLASE DOMAIN-CONTAINING PROTEIN 2"/>
    <property type="match status" value="1"/>
</dbReference>
<dbReference type="SMART" id="SM00028">
    <property type="entry name" value="TPR"/>
    <property type="match status" value="4"/>
</dbReference>
<reference evidence="5 6" key="1">
    <citation type="submission" date="2013-07" db="EMBL/GenBank/DDBJ databases">
        <title>Completed genome of Sphingomonas sanxanigenens NX02.</title>
        <authorList>
            <person name="Ma T."/>
            <person name="Huang H."/>
            <person name="Wu M."/>
            <person name="Li X."/>
            <person name="Li G."/>
        </authorList>
    </citation>
    <scope>NUCLEOTIDE SEQUENCE [LARGE SCALE GENOMIC DNA]</scope>
    <source>
        <strain evidence="5 6">NX02</strain>
    </source>
</reference>
<dbReference type="GO" id="GO:0051213">
    <property type="term" value="F:dioxygenase activity"/>
    <property type="evidence" value="ECO:0007669"/>
    <property type="project" value="UniProtKB-KW"/>
</dbReference>
<comment type="similarity">
    <text evidence="1">Belongs to the aspartyl/asparaginyl beta-hydroxylase family.</text>
</comment>
<dbReference type="PANTHER" id="PTHR46332:SF5">
    <property type="entry name" value="ASPARTATE BETA-HYDROXYLASE DOMAIN CONTAINING 2"/>
    <property type="match status" value="1"/>
</dbReference>
<keyword evidence="2" id="KW-0223">Dioxygenase</keyword>
<dbReference type="Gene3D" id="2.60.120.330">
    <property type="entry name" value="B-lactam Antibiotic, Isopenicillin N Synthase, Chain"/>
    <property type="match status" value="1"/>
</dbReference>
<evidence type="ECO:0000313" key="5">
    <source>
        <dbReference type="EMBL" id="AHE56874.1"/>
    </source>
</evidence>
<accession>W0AG28</accession>
<dbReference type="SUPFAM" id="SSF51197">
    <property type="entry name" value="Clavaminate synthase-like"/>
    <property type="match status" value="1"/>
</dbReference>
<evidence type="ECO:0000259" key="4">
    <source>
        <dbReference type="Pfam" id="PF05118"/>
    </source>
</evidence>
<keyword evidence="6" id="KW-1185">Reference proteome</keyword>
<proteinExistence type="inferred from homology"/>
<dbReference type="InterPro" id="IPR007803">
    <property type="entry name" value="Asp/Arg/Pro-Hydrxlase"/>
</dbReference>
<dbReference type="InterPro" id="IPR027443">
    <property type="entry name" value="IPNS-like_sf"/>
</dbReference>
<dbReference type="SUPFAM" id="SSF48452">
    <property type="entry name" value="TPR-like"/>
    <property type="match status" value="1"/>
</dbReference>
<evidence type="ECO:0000256" key="3">
    <source>
        <dbReference type="ARBA" id="ARBA00023002"/>
    </source>
</evidence>
<dbReference type="InterPro" id="IPR011990">
    <property type="entry name" value="TPR-like_helical_dom_sf"/>
</dbReference>
<dbReference type="Pfam" id="PF05118">
    <property type="entry name" value="Asp_Arg_Hydrox"/>
    <property type="match status" value="1"/>
</dbReference>
<gene>
    <name evidence="5" type="ORF">NX02_26400</name>
</gene>
<evidence type="ECO:0000313" key="6">
    <source>
        <dbReference type="Proteomes" id="UP000018851"/>
    </source>
</evidence>
<dbReference type="HOGENOM" id="CLU_034033_1_0_5"/>
<feature type="domain" description="Aspartyl/asparaginy/proline hydroxylase" evidence="4">
    <location>
        <begin position="267"/>
        <end position="396"/>
    </location>
</feature>
<evidence type="ECO:0000256" key="2">
    <source>
        <dbReference type="ARBA" id="ARBA00022964"/>
    </source>
</evidence>
<dbReference type="GO" id="GO:0016020">
    <property type="term" value="C:membrane"/>
    <property type="evidence" value="ECO:0007669"/>
    <property type="project" value="TreeGrafter"/>
</dbReference>
<dbReference type="Gene3D" id="1.25.40.10">
    <property type="entry name" value="Tetratricopeptide repeat domain"/>
    <property type="match status" value="1"/>
</dbReference>
<dbReference type="AlphaFoldDB" id="W0AG28"/>
<keyword evidence="3" id="KW-0560">Oxidoreductase</keyword>
<name>W0AG28_9SPHN</name>
<protein>
    <recommendedName>
        <fullName evidence="4">Aspartyl/asparaginy/proline hydroxylase domain-containing protein</fullName>
    </recommendedName>
</protein>
<dbReference type="Pfam" id="PF13181">
    <property type="entry name" value="TPR_8"/>
    <property type="match status" value="1"/>
</dbReference>
<dbReference type="STRING" id="1123269.NX02_26400"/>
<dbReference type="EMBL" id="CP006644">
    <property type="protein sequence ID" value="AHE56874.1"/>
    <property type="molecule type" value="Genomic_DNA"/>
</dbReference>
<dbReference type="InterPro" id="IPR051821">
    <property type="entry name" value="Asp/Asn_beta-hydroxylase"/>
</dbReference>
<sequence length="426" mass="46804">MSGPDPRHPVDSLLAAAAQAWHENRREDAVRAYQEVLRLSPEDPRALNALGNRVLAAGDAESACALLRRATAANPGAAPIWLNLSFALRAAGDAANERAALEKALEIDPYFVLALLHKAQWLERHGREAEAVRAYRNLLDAAPALDAVSPAIRPMLEHGHALVQKADQDIDATIRAALGSRSTVSQRLEHCLDILAGRRSIYVHKPAGLHFPYLPAIQFFDRALFPWLESFEAQSSVILEELLRLIREGVTGGPYVRVAAGEPVNQWRDLNNSVDWSAVFLWKDGNRVDEIARRCPATMAALAKVSMLDIAGRGPTAMFSLLRPGTHIPPHHGVTNTRAVVHLPLIVPAGCRFRVGSETRAWPSGEAWIFDDTIEHEAWNDGTEMRAVLIFDVWNPYLDEAEKDALRVVDTVLQRFGKSDAGGSGI</sequence>
<organism evidence="5 6">
    <name type="scientific">Sphingomonas sanxanigenens DSM 19645 = NX02</name>
    <dbReference type="NCBI Taxonomy" id="1123269"/>
    <lineage>
        <taxon>Bacteria</taxon>
        <taxon>Pseudomonadati</taxon>
        <taxon>Pseudomonadota</taxon>
        <taxon>Alphaproteobacteria</taxon>
        <taxon>Sphingomonadales</taxon>
        <taxon>Sphingomonadaceae</taxon>
        <taxon>Sphingomonas</taxon>
    </lineage>
</organism>
<dbReference type="KEGG" id="ssan:NX02_26400"/>
<dbReference type="OrthoDB" id="21665at2"/>